<feature type="region of interest" description="Disordered" evidence="1">
    <location>
        <begin position="19"/>
        <end position="52"/>
    </location>
</feature>
<dbReference type="EMBL" id="JBEDUW010000007">
    <property type="protein sequence ID" value="KAK9914692.1"/>
    <property type="molecule type" value="Genomic_DNA"/>
</dbReference>
<comment type="caution">
    <text evidence="3">The sequence shown here is derived from an EMBL/GenBank/DDBJ whole genome shotgun (WGS) entry which is preliminary data.</text>
</comment>
<dbReference type="InterPro" id="IPR006086">
    <property type="entry name" value="XPG-I_dom"/>
</dbReference>
<dbReference type="InterPro" id="IPR029060">
    <property type="entry name" value="PIN-like_dom_sf"/>
</dbReference>
<feature type="domain" description="XPG-I" evidence="2">
    <location>
        <begin position="79"/>
        <end position="148"/>
    </location>
</feature>
<dbReference type="SUPFAM" id="SSF47807">
    <property type="entry name" value="5' to 3' exonuclease, C-terminal subdomain"/>
    <property type="match status" value="1"/>
</dbReference>
<dbReference type="SMART" id="SM00484">
    <property type="entry name" value="XPGI"/>
    <property type="match status" value="1"/>
</dbReference>
<evidence type="ECO:0000313" key="3">
    <source>
        <dbReference type="EMBL" id="KAK9914692.1"/>
    </source>
</evidence>
<dbReference type="Proteomes" id="UP001457282">
    <property type="component" value="Unassembled WGS sequence"/>
</dbReference>
<name>A0AAW1W6Q8_RUBAR</name>
<dbReference type="InterPro" id="IPR036279">
    <property type="entry name" value="5-3_exonuclease_C_sf"/>
</dbReference>
<dbReference type="Gene3D" id="1.10.150.20">
    <property type="entry name" value="5' to 3' exonuclease, C-terminal subdomain"/>
    <property type="match status" value="1"/>
</dbReference>
<dbReference type="SUPFAM" id="SSF88723">
    <property type="entry name" value="PIN domain-like"/>
    <property type="match status" value="1"/>
</dbReference>
<feature type="compositionally biased region" description="Basic and acidic residues" evidence="1">
    <location>
        <begin position="19"/>
        <end position="34"/>
    </location>
</feature>
<dbReference type="InterPro" id="IPR006084">
    <property type="entry name" value="XPG/Rad2"/>
</dbReference>
<dbReference type="PRINTS" id="PR00853">
    <property type="entry name" value="XPGRADSUPER"/>
</dbReference>
<evidence type="ECO:0000313" key="4">
    <source>
        <dbReference type="Proteomes" id="UP001457282"/>
    </source>
</evidence>
<reference evidence="3 4" key="1">
    <citation type="journal article" date="2023" name="G3 (Bethesda)">
        <title>A chromosome-length genome assembly and annotation of blackberry (Rubus argutus, cv. 'Hillquist').</title>
        <authorList>
            <person name="Bruna T."/>
            <person name="Aryal R."/>
            <person name="Dudchenko O."/>
            <person name="Sargent D.J."/>
            <person name="Mead D."/>
            <person name="Buti M."/>
            <person name="Cavallini A."/>
            <person name="Hytonen T."/>
            <person name="Andres J."/>
            <person name="Pham M."/>
            <person name="Weisz D."/>
            <person name="Mascagni F."/>
            <person name="Usai G."/>
            <person name="Natali L."/>
            <person name="Bassil N."/>
            <person name="Fernandez G.E."/>
            <person name="Lomsadze A."/>
            <person name="Armour M."/>
            <person name="Olukolu B."/>
            <person name="Poorten T."/>
            <person name="Britton C."/>
            <person name="Davik J."/>
            <person name="Ashrafi H."/>
            <person name="Aiden E.L."/>
            <person name="Borodovsky M."/>
            <person name="Worthington M."/>
        </authorList>
    </citation>
    <scope>NUCLEOTIDE SEQUENCE [LARGE SCALE GENOMIC DNA]</scope>
    <source>
        <strain evidence="3">PI 553951</strain>
    </source>
</reference>
<organism evidence="3 4">
    <name type="scientific">Rubus argutus</name>
    <name type="common">Southern blackberry</name>
    <dbReference type="NCBI Taxonomy" id="59490"/>
    <lineage>
        <taxon>Eukaryota</taxon>
        <taxon>Viridiplantae</taxon>
        <taxon>Streptophyta</taxon>
        <taxon>Embryophyta</taxon>
        <taxon>Tracheophyta</taxon>
        <taxon>Spermatophyta</taxon>
        <taxon>Magnoliopsida</taxon>
        <taxon>eudicotyledons</taxon>
        <taxon>Gunneridae</taxon>
        <taxon>Pentapetalae</taxon>
        <taxon>rosids</taxon>
        <taxon>fabids</taxon>
        <taxon>Rosales</taxon>
        <taxon>Rosaceae</taxon>
        <taxon>Rosoideae</taxon>
        <taxon>Rosoideae incertae sedis</taxon>
        <taxon>Rubus</taxon>
    </lineage>
</organism>
<evidence type="ECO:0000256" key="1">
    <source>
        <dbReference type="SAM" id="MobiDB-lite"/>
    </source>
</evidence>
<dbReference type="Pfam" id="PF00867">
    <property type="entry name" value="XPG_I"/>
    <property type="match status" value="1"/>
</dbReference>
<dbReference type="AlphaFoldDB" id="A0AAW1W6Q8"/>
<gene>
    <name evidence="3" type="ORF">M0R45_038454</name>
</gene>
<dbReference type="GO" id="GO:0017108">
    <property type="term" value="F:5'-flap endonuclease activity"/>
    <property type="evidence" value="ECO:0007669"/>
    <property type="project" value="TreeGrafter"/>
</dbReference>
<proteinExistence type="predicted"/>
<protein>
    <recommendedName>
        <fullName evidence="2">XPG-I domain-containing protein</fullName>
    </recommendedName>
</protein>
<evidence type="ECO:0000259" key="2">
    <source>
        <dbReference type="SMART" id="SM00484"/>
    </source>
</evidence>
<dbReference type="PANTHER" id="PTHR11081">
    <property type="entry name" value="FLAP ENDONUCLEASE FAMILY MEMBER"/>
    <property type="match status" value="1"/>
</dbReference>
<dbReference type="PANTHER" id="PTHR11081:SF65">
    <property type="entry name" value="DNA DAMAGE-INDUCIBLE PROTEIN DIN7-RELATED"/>
    <property type="match status" value="1"/>
</dbReference>
<keyword evidence="4" id="KW-1185">Reference proteome</keyword>
<dbReference type="Gene3D" id="3.40.50.1010">
    <property type="entry name" value="5'-nuclease"/>
    <property type="match status" value="1"/>
</dbReference>
<accession>A0AAW1W6Q8</accession>
<sequence>MHASNNIIWRKKLRKAIKDDNNKKKNGQEIRVVDSDSDINNSDNDNDSDQHVENELGYFIKPKHRYIPDRSKVLKWLTNERKVDFIVAPYEADAQLAYLANNGMVDAVVTEDSDLIAFGCPNIIYNMSVEEQTCDYYSFSRLKEKNDAYKKFTPKMLMEMCIMIGCDYLPNMKGIGISKAHEEITKWGNYNDAIILTERKMELRTGLGPKDLKTEKREIIQIFEKAIMAFTYQLVYNPMPETCERLSHMSYETIDITLLEEQKAAFLGPRLKNKSVRDIAKGYRSSEIKITDVDYWEKSVEKKRKLTGQMFIDKMFPRKNQKE</sequence>